<feature type="domain" description="CCHC-type" evidence="3">
    <location>
        <begin position="106"/>
        <end position="121"/>
    </location>
</feature>
<dbReference type="InterPro" id="IPR001878">
    <property type="entry name" value="Znf_CCHC"/>
</dbReference>
<keyword evidence="1" id="KW-0863">Zinc-finger</keyword>
<protein>
    <recommendedName>
        <fullName evidence="3">CCHC-type domain-containing protein</fullName>
    </recommendedName>
</protein>
<dbReference type="InterPro" id="IPR036875">
    <property type="entry name" value="Znf_CCHC_sf"/>
</dbReference>
<evidence type="ECO:0000256" key="2">
    <source>
        <dbReference type="SAM" id="MobiDB-lite"/>
    </source>
</evidence>
<feature type="domain" description="CCHC-type" evidence="3">
    <location>
        <begin position="72"/>
        <end position="87"/>
    </location>
</feature>
<accession>A0A8S1A8L5</accession>
<organism evidence="4 5">
    <name type="scientific">Arctia plantaginis</name>
    <name type="common">Wood tiger moth</name>
    <name type="synonym">Phalaena plantaginis</name>
    <dbReference type="NCBI Taxonomy" id="874455"/>
    <lineage>
        <taxon>Eukaryota</taxon>
        <taxon>Metazoa</taxon>
        <taxon>Ecdysozoa</taxon>
        <taxon>Arthropoda</taxon>
        <taxon>Hexapoda</taxon>
        <taxon>Insecta</taxon>
        <taxon>Pterygota</taxon>
        <taxon>Neoptera</taxon>
        <taxon>Endopterygota</taxon>
        <taxon>Lepidoptera</taxon>
        <taxon>Glossata</taxon>
        <taxon>Ditrysia</taxon>
        <taxon>Noctuoidea</taxon>
        <taxon>Erebidae</taxon>
        <taxon>Arctiinae</taxon>
        <taxon>Arctia</taxon>
    </lineage>
</organism>
<dbReference type="GO" id="GO:0008270">
    <property type="term" value="F:zinc ion binding"/>
    <property type="evidence" value="ECO:0007669"/>
    <property type="project" value="UniProtKB-KW"/>
</dbReference>
<reference evidence="4 5" key="1">
    <citation type="submission" date="2020-04" db="EMBL/GenBank/DDBJ databases">
        <authorList>
            <person name="Wallbank WR R."/>
            <person name="Pardo Diaz C."/>
            <person name="Kozak K."/>
            <person name="Martin S."/>
            <person name="Jiggins C."/>
            <person name="Moest M."/>
            <person name="Warren A I."/>
            <person name="Byers J.R.P. K."/>
            <person name="Montejo-Kovacevich G."/>
            <person name="Yen C E."/>
        </authorList>
    </citation>
    <scope>NUCLEOTIDE SEQUENCE [LARGE SCALE GENOMIC DNA]</scope>
</reference>
<dbReference type="OrthoDB" id="8120565at2759"/>
<dbReference type="EMBL" id="CADEBD010000323">
    <property type="protein sequence ID" value="CAB3245048.1"/>
    <property type="molecule type" value="Genomic_DNA"/>
</dbReference>
<dbReference type="SUPFAM" id="SSF57756">
    <property type="entry name" value="Retrovirus zinc finger-like domains"/>
    <property type="match status" value="1"/>
</dbReference>
<dbReference type="Gene3D" id="4.10.60.10">
    <property type="entry name" value="Zinc finger, CCHC-type"/>
    <property type="match status" value="1"/>
</dbReference>
<name>A0A8S1A8L5_ARCPL</name>
<feature type="region of interest" description="Disordered" evidence="2">
    <location>
        <begin position="45"/>
        <end position="65"/>
    </location>
</feature>
<evidence type="ECO:0000256" key="1">
    <source>
        <dbReference type="PROSITE-ProRule" id="PRU00047"/>
    </source>
</evidence>
<dbReference type="PROSITE" id="PS50158">
    <property type="entry name" value="ZF_CCHC"/>
    <property type="match status" value="2"/>
</dbReference>
<dbReference type="Pfam" id="PF00098">
    <property type="entry name" value="zf-CCHC"/>
    <property type="match status" value="1"/>
</dbReference>
<evidence type="ECO:0000313" key="4">
    <source>
        <dbReference type="EMBL" id="CAB3245048.1"/>
    </source>
</evidence>
<dbReference type="GO" id="GO:0003676">
    <property type="term" value="F:nucleic acid binding"/>
    <property type="evidence" value="ECO:0007669"/>
    <property type="project" value="InterPro"/>
</dbReference>
<comment type="caution">
    <text evidence="4">The sequence shown here is derived from an EMBL/GenBank/DDBJ whole genome shotgun (WGS) entry which is preliminary data.</text>
</comment>
<dbReference type="AlphaFoldDB" id="A0A8S1A8L5"/>
<dbReference type="SMART" id="SM00343">
    <property type="entry name" value="ZnF_C2HC"/>
    <property type="match status" value="2"/>
</dbReference>
<dbReference type="Proteomes" id="UP000494256">
    <property type="component" value="Unassembled WGS sequence"/>
</dbReference>
<sequence length="270" mass="29764">MVGWKGLRKETSSGERNSLIRELNSYTITTRAQLYRALGGISLKRRRDENEEQPSNSKKPRVTADSKFGGSCHYCGHRGHKIEECRKRRDGVAVTKVPEQEKTVTCFACRKPGHVSTACPNNKADSAKKDVNICDRNLVKGTLSTSTGKSIPFLFDSGSACSLIKNSVAALLLGPIHKDTVYLTGIGGEDVKCSTQISSLVRIQEILDNDRYELKSTNRSSRVYKYSHENLREVPKGFEGLVEISTTLINHEDDVSAFGENGTDVIVLGP</sequence>
<evidence type="ECO:0000259" key="3">
    <source>
        <dbReference type="PROSITE" id="PS50158"/>
    </source>
</evidence>
<evidence type="ECO:0000313" key="5">
    <source>
        <dbReference type="Proteomes" id="UP000494256"/>
    </source>
</evidence>
<gene>
    <name evidence="4" type="ORF">APLA_LOCUS10925</name>
</gene>
<proteinExistence type="predicted"/>
<keyword evidence="1" id="KW-0862">Zinc</keyword>
<keyword evidence="1" id="KW-0479">Metal-binding</keyword>